<dbReference type="PANTHER" id="PTHR42956:SF1">
    <property type="entry name" value="NITROGENASE IRON-MOLYBDENUM COFACTOR BIOSYNTHESIS PROTEIN NIFE"/>
    <property type="match status" value="1"/>
</dbReference>
<dbReference type="InterPro" id="IPR049939">
    <property type="entry name" value="NifE-like"/>
</dbReference>
<reference evidence="2 3" key="1">
    <citation type="journal article" date="2017" name="Sci. Rep.">
        <title>Isolation and genomic characterization of a Dehalococcoides strain suggests genomic rearrangement during culture.</title>
        <authorList>
            <person name="Yohda M."/>
            <person name="Ikegami K."/>
            <person name="Aita Y."/>
            <person name="Kitajima M."/>
            <person name="Takechi A."/>
            <person name="Iwamoto M."/>
            <person name="Fukuda T."/>
            <person name="Tamura N."/>
            <person name="Shibasaki J."/>
            <person name="Koike S."/>
            <person name="Komatsu D."/>
            <person name="Miyagi S."/>
            <person name="Nishimura M."/>
            <person name="Uchino Y."/>
            <person name="Shiroma A."/>
            <person name="Shimoji M."/>
            <person name="Tamotsu H."/>
            <person name="Ashimine N."/>
            <person name="Shinzato M."/>
            <person name="Ohki S."/>
            <person name="Nakano K."/>
            <person name="Teruya K."/>
            <person name="Satou K."/>
            <person name="Hirano T."/>
            <person name="Yagi O."/>
        </authorList>
    </citation>
    <scope>NUCLEOTIDE SEQUENCE [LARGE SCALE GENOMIC DNA]</scope>
    <source>
        <strain evidence="2 3">UCH-ATV1</strain>
    </source>
</reference>
<dbReference type="Proteomes" id="UP000218257">
    <property type="component" value="Chromosome"/>
</dbReference>
<gene>
    <name evidence="2" type="ORF">DEHALATV1_0950</name>
</gene>
<dbReference type="Gene3D" id="3.40.50.12380">
    <property type="entry name" value="Nitrogenase MoFe cofactor biosynthesis protein NifE, C-terminal"/>
    <property type="match status" value="1"/>
</dbReference>
<organism evidence="2 3">
    <name type="scientific">Dehalococcoides mccartyi</name>
    <dbReference type="NCBI Taxonomy" id="61435"/>
    <lineage>
        <taxon>Bacteria</taxon>
        <taxon>Bacillati</taxon>
        <taxon>Chloroflexota</taxon>
        <taxon>Dehalococcoidia</taxon>
        <taxon>Dehalococcoidales</taxon>
        <taxon>Dehalococcoidaceae</taxon>
        <taxon>Dehalococcoides</taxon>
    </lineage>
</organism>
<dbReference type="GO" id="GO:0016491">
    <property type="term" value="F:oxidoreductase activity"/>
    <property type="evidence" value="ECO:0007669"/>
    <property type="project" value="InterPro"/>
</dbReference>
<dbReference type="Pfam" id="PF00148">
    <property type="entry name" value="Oxidored_nitro"/>
    <property type="match status" value="1"/>
</dbReference>
<dbReference type="AlphaFoldDB" id="A0AB33HQL9"/>
<evidence type="ECO:0000259" key="1">
    <source>
        <dbReference type="Pfam" id="PF00148"/>
    </source>
</evidence>
<accession>A0AB33HQL9</accession>
<proteinExistence type="predicted"/>
<dbReference type="SUPFAM" id="SSF53807">
    <property type="entry name" value="Helical backbone' metal receptor"/>
    <property type="match status" value="1"/>
</dbReference>
<feature type="domain" description="Nitrogenase/oxidoreductase component 1" evidence="1">
    <location>
        <begin position="4"/>
        <end position="74"/>
    </location>
</feature>
<sequence length="94" mass="10557">MCDEDTVLLDDTNPLELAKYVQEKGVDLIIGGVKERPIAYKLGVGFCDHNHERKICLAGYSGMLNFAREVYTSVCSPVWSLMPRRRLHTGGEQT</sequence>
<dbReference type="EMBL" id="AP017649">
    <property type="protein sequence ID" value="BAZ97578.1"/>
    <property type="molecule type" value="Genomic_DNA"/>
</dbReference>
<name>A0AB33HQL9_9CHLR</name>
<evidence type="ECO:0000313" key="2">
    <source>
        <dbReference type="EMBL" id="BAZ97578.1"/>
    </source>
</evidence>
<protein>
    <submittedName>
        <fullName evidence="2">Nitrogenase MoFe cofactor biosynthesis protein NifE</fullName>
    </submittedName>
</protein>
<dbReference type="PANTHER" id="PTHR42956">
    <property type="entry name" value="NITROGENASE IRON-MOLYBDENUM COFACTOR BIOSYNTHESIS PROTEIN NIFE"/>
    <property type="match status" value="1"/>
</dbReference>
<evidence type="ECO:0000313" key="3">
    <source>
        <dbReference type="Proteomes" id="UP000218257"/>
    </source>
</evidence>
<dbReference type="InterPro" id="IPR000510">
    <property type="entry name" value="Nase/OxRdtase_comp1"/>
</dbReference>